<evidence type="ECO:0008006" key="3">
    <source>
        <dbReference type="Google" id="ProtNLM"/>
    </source>
</evidence>
<dbReference type="KEGG" id="tfr:BR63_19185"/>
<protein>
    <recommendedName>
        <fullName evidence="3">HK97 gp10 family phage protein</fullName>
    </recommendedName>
</protein>
<dbReference type="OrthoDB" id="1630761at2"/>
<dbReference type="Pfam" id="PF04883">
    <property type="entry name" value="HK97-gp10_like"/>
    <property type="match status" value="1"/>
</dbReference>
<dbReference type="AlphaFoldDB" id="A0A7G6E802"/>
<evidence type="ECO:0000313" key="1">
    <source>
        <dbReference type="EMBL" id="QNB48206.1"/>
    </source>
</evidence>
<dbReference type="EMBL" id="CP045798">
    <property type="protein sequence ID" value="QNB48206.1"/>
    <property type="molecule type" value="Genomic_DNA"/>
</dbReference>
<proteinExistence type="predicted"/>
<dbReference type="InterPro" id="IPR010064">
    <property type="entry name" value="HK97-gp10_tail"/>
</dbReference>
<reference evidence="1 2" key="1">
    <citation type="journal article" date="2019" name="Front. Microbiol.">
        <title>Thermoanaerosceptrum fracticalcis gen. nov. sp. nov., a Novel Fumarate-Fermenting Microorganism From a Deep Fractured Carbonate Aquifer of the US Great Basin.</title>
        <authorList>
            <person name="Hamilton-Brehm S.D."/>
            <person name="Stewart L.E."/>
            <person name="Zavarin M."/>
            <person name="Caldwell M."/>
            <person name="Lawson P.A."/>
            <person name="Onstott T.C."/>
            <person name="Grzymski J."/>
            <person name="Neveux I."/>
            <person name="Lollar B.S."/>
            <person name="Russell C.E."/>
            <person name="Moser D.P."/>
        </authorList>
    </citation>
    <scope>NUCLEOTIDE SEQUENCE [LARGE SCALE GENOMIC DNA]</scope>
    <source>
        <strain evidence="1 2">DRI-13</strain>
    </source>
</reference>
<gene>
    <name evidence="1" type="ORF">BR63_19185</name>
</gene>
<keyword evidence="2" id="KW-1185">Reference proteome</keyword>
<evidence type="ECO:0000313" key="2">
    <source>
        <dbReference type="Proteomes" id="UP000515847"/>
    </source>
</evidence>
<accession>A0A7G6E802</accession>
<organism evidence="1 2">
    <name type="scientific">Thermanaerosceptrum fracticalcis</name>
    <dbReference type="NCBI Taxonomy" id="1712410"/>
    <lineage>
        <taxon>Bacteria</taxon>
        <taxon>Bacillati</taxon>
        <taxon>Bacillota</taxon>
        <taxon>Clostridia</taxon>
        <taxon>Eubacteriales</taxon>
        <taxon>Peptococcaceae</taxon>
        <taxon>Thermanaerosceptrum</taxon>
    </lineage>
</organism>
<name>A0A7G6E802_THEFR</name>
<sequence length="147" mass="17079">MGIEFTSLDEFEKKMLRLAKKEYPQEAKKFMRQLARDTIKIAKIKTPKGPTGNLKRGWKVGKLYIRDNSMSIVVKNIAPHAHLIEKGHQRGRVFRTREGNWKTIKWTKNVAFVPGNEMLAPALKKIEVEIPQRLKNWITKMIQEVGL</sequence>
<dbReference type="RefSeq" id="WP_051966165.1">
    <property type="nucleotide sequence ID" value="NZ_CP045798.1"/>
</dbReference>
<dbReference type="Proteomes" id="UP000515847">
    <property type="component" value="Chromosome"/>
</dbReference>